<dbReference type="SMR" id="A0A7M7GCZ7"/>
<dbReference type="AlphaFoldDB" id="A0A7M7GCZ7"/>
<dbReference type="PANTHER" id="PTHR43115">
    <property type="entry name" value="DEHYDROGENASE/REDUCTASE SDR FAMILY MEMBER 11"/>
    <property type="match status" value="1"/>
</dbReference>
<name>A0A7M7GCZ7_NASVI</name>
<evidence type="ECO:0000313" key="3">
    <source>
        <dbReference type="EnsemblMetazoa" id="XP_003424956"/>
    </source>
</evidence>
<sequence>MDRWIGRIAVVTGASSGIGLAITKALLRQEMIVVGLARRKYKMLDGVKSEKNSKSFYAKECDVSNPDSVKEAFEYIKNTFKTIHVLVNNAGLIKMKSIEQCSVEDLQQVIDVNVMGVLYCTREATKIIKENGNEAHVINISSVAGLRVAHQSWFGGNDNHCNVYSPSKYAVTALSETLINELMGHKIRVTNLSPGYVLTEIFEAKANESEFVDMPYLTADDVADSVIYVLQTPPHVQITQLTIKPLGEKFFAVEEQHINRFYYLKMDRWRDKVAVVTGASAGIGLAISKALVQQGLIVVGLARRKAKMEDAMKDASGPGQFHAKECDITKEQNVIEALNWVKSTLGAVNILINNAGVVKHQKIEETPTPELEHIINVNLLGLLYCSKEAIKLMKENQQEAHIININSVLGHMVPPPGLVAFNVYPATKFAVTALSETLKNELIGSNIRVTNVSPGLVKTEMVVAAINKNSMFSKMPALEPEDVAFSIVHALTVPPHVEINEITIQAKQGPLLP</sequence>
<dbReference type="OrthoDB" id="1933717at2759"/>
<dbReference type="InterPro" id="IPR036291">
    <property type="entry name" value="NAD(P)-bd_dom_sf"/>
</dbReference>
<dbReference type="PRINTS" id="PR00080">
    <property type="entry name" value="SDRFAMILY"/>
</dbReference>
<dbReference type="SUPFAM" id="SSF51735">
    <property type="entry name" value="NAD(P)-binding Rossmann-fold domains"/>
    <property type="match status" value="2"/>
</dbReference>
<dbReference type="EnsemblMetazoa" id="XM_003424908">
    <property type="protein sequence ID" value="XP_003424956"/>
    <property type="gene ID" value="LOC100116010"/>
</dbReference>
<dbReference type="PRINTS" id="PR00081">
    <property type="entry name" value="GDHRDH"/>
</dbReference>
<keyword evidence="2" id="KW-0560">Oxidoreductase</keyword>
<dbReference type="FunFam" id="3.40.50.720:FF:000047">
    <property type="entry name" value="NADP-dependent L-serine/L-allo-threonine dehydrogenase"/>
    <property type="match status" value="2"/>
</dbReference>
<dbReference type="RefSeq" id="XP_003424956.2">
    <property type="nucleotide sequence ID" value="XM_003424908.4"/>
</dbReference>
<dbReference type="Gene3D" id="3.40.50.720">
    <property type="entry name" value="NAD(P)-binding Rossmann-like Domain"/>
    <property type="match status" value="2"/>
</dbReference>
<evidence type="ECO:0000313" key="4">
    <source>
        <dbReference type="Proteomes" id="UP000002358"/>
    </source>
</evidence>
<reference evidence="3" key="1">
    <citation type="submission" date="2021-01" db="UniProtKB">
        <authorList>
            <consortium name="EnsemblMetazoa"/>
        </authorList>
    </citation>
    <scope>IDENTIFICATION</scope>
</reference>
<evidence type="ECO:0000256" key="2">
    <source>
        <dbReference type="ARBA" id="ARBA00023002"/>
    </source>
</evidence>
<dbReference type="GO" id="GO:0016616">
    <property type="term" value="F:oxidoreductase activity, acting on the CH-OH group of donors, NAD or NADP as acceptor"/>
    <property type="evidence" value="ECO:0007669"/>
    <property type="project" value="UniProtKB-ARBA"/>
</dbReference>
<dbReference type="InterPro" id="IPR002347">
    <property type="entry name" value="SDR_fam"/>
</dbReference>
<dbReference type="Pfam" id="PF00106">
    <property type="entry name" value="adh_short"/>
    <property type="match status" value="2"/>
</dbReference>
<accession>A0A7M7GCZ7</accession>
<dbReference type="KEGG" id="nvi:100116010"/>
<dbReference type="PANTHER" id="PTHR43115:SF4">
    <property type="entry name" value="DEHYDROGENASE_REDUCTASE SDR FAMILY MEMBER 11"/>
    <property type="match status" value="1"/>
</dbReference>
<dbReference type="InParanoid" id="A0A7M7GCZ7"/>
<dbReference type="Proteomes" id="UP000002358">
    <property type="component" value="Chromosome 1"/>
</dbReference>
<evidence type="ECO:0000256" key="1">
    <source>
        <dbReference type="ARBA" id="ARBA00006484"/>
    </source>
</evidence>
<comment type="similarity">
    <text evidence="1">Belongs to the short-chain dehydrogenases/reductases (SDR) family.</text>
</comment>
<proteinExistence type="inferred from homology"/>
<organism evidence="3 4">
    <name type="scientific">Nasonia vitripennis</name>
    <name type="common">Parasitic wasp</name>
    <dbReference type="NCBI Taxonomy" id="7425"/>
    <lineage>
        <taxon>Eukaryota</taxon>
        <taxon>Metazoa</taxon>
        <taxon>Ecdysozoa</taxon>
        <taxon>Arthropoda</taxon>
        <taxon>Hexapoda</taxon>
        <taxon>Insecta</taxon>
        <taxon>Pterygota</taxon>
        <taxon>Neoptera</taxon>
        <taxon>Endopterygota</taxon>
        <taxon>Hymenoptera</taxon>
        <taxon>Apocrita</taxon>
        <taxon>Proctotrupomorpha</taxon>
        <taxon>Chalcidoidea</taxon>
        <taxon>Pteromalidae</taxon>
        <taxon>Pteromalinae</taxon>
        <taxon>Nasonia</taxon>
    </lineage>
</organism>
<dbReference type="GeneID" id="100116010"/>
<keyword evidence="4" id="KW-1185">Reference proteome</keyword>
<protein>
    <submittedName>
        <fullName evidence="3">Uncharacterized protein</fullName>
    </submittedName>
</protein>